<reference evidence="5 7" key="1">
    <citation type="journal article" date="2008" name="Science">
        <title>The Physcomitrella genome reveals evolutionary insights into the conquest of land by plants.</title>
        <authorList>
            <person name="Rensing S."/>
            <person name="Lang D."/>
            <person name="Zimmer A."/>
            <person name="Terry A."/>
            <person name="Salamov A."/>
            <person name="Shapiro H."/>
            <person name="Nishiyama T."/>
            <person name="Perroud P.-F."/>
            <person name="Lindquist E."/>
            <person name="Kamisugi Y."/>
            <person name="Tanahashi T."/>
            <person name="Sakakibara K."/>
            <person name="Fujita T."/>
            <person name="Oishi K."/>
            <person name="Shin-I T."/>
            <person name="Kuroki Y."/>
            <person name="Toyoda A."/>
            <person name="Suzuki Y."/>
            <person name="Hashimoto A."/>
            <person name="Yamaguchi K."/>
            <person name="Sugano A."/>
            <person name="Kohara Y."/>
            <person name="Fujiyama A."/>
            <person name="Anterola A."/>
            <person name="Aoki S."/>
            <person name="Ashton N."/>
            <person name="Barbazuk W.B."/>
            <person name="Barker E."/>
            <person name="Bennetzen J."/>
            <person name="Bezanilla M."/>
            <person name="Blankenship R."/>
            <person name="Cho S.H."/>
            <person name="Dutcher S."/>
            <person name="Estelle M."/>
            <person name="Fawcett J.A."/>
            <person name="Gundlach H."/>
            <person name="Hanada K."/>
            <person name="Heyl A."/>
            <person name="Hicks K.A."/>
            <person name="Hugh J."/>
            <person name="Lohr M."/>
            <person name="Mayer K."/>
            <person name="Melkozernov A."/>
            <person name="Murata T."/>
            <person name="Nelson D."/>
            <person name="Pils B."/>
            <person name="Prigge M."/>
            <person name="Reiss B."/>
            <person name="Renner T."/>
            <person name="Rombauts S."/>
            <person name="Rushton P."/>
            <person name="Sanderfoot A."/>
            <person name="Schween G."/>
            <person name="Shiu S.-H."/>
            <person name="Stueber K."/>
            <person name="Theodoulou F.L."/>
            <person name="Tu H."/>
            <person name="Van de Peer Y."/>
            <person name="Verrier P.J."/>
            <person name="Waters E."/>
            <person name="Wood A."/>
            <person name="Yang L."/>
            <person name="Cove D."/>
            <person name="Cuming A."/>
            <person name="Hasebe M."/>
            <person name="Lucas S."/>
            <person name="Mishler D.B."/>
            <person name="Reski R."/>
            <person name="Grigoriev I."/>
            <person name="Quatrano R.S."/>
            <person name="Boore J.L."/>
        </authorList>
    </citation>
    <scope>NUCLEOTIDE SEQUENCE [LARGE SCALE GENOMIC DNA]</scope>
    <source>
        <strain evidence="6 7">cv. Gransden 2004</strain>
    </source>
</reference>
<evidence type="ECO:0000259" key="4">
    <source>
        <dbReference type="Pfam" id="PF12146"/>
    </source>
</evidence>
<comment type="similarity">
    <text evidence="1">Belongs to the AB hydrolase superfamily. AB hydrolase 4 family.</text>
</comment>
<evidence type="ECO:0000313" key="7">
    <source>
        <dbReference type="Proteomes" id="UP000006727"/>
    </source>
</evidence>
<evidence type="ECO:0000256" key="3">
    <source>
        <dbReference type="SAM" id="Phobius"/>
    </source>
</evidence>
<dbReference type="InterPro" id="IPR029058">
    <property type="entry name" value="AB_hydrolase_fold"/>
</dbReference>
<dbReference type="EnsemblPlants" id="Pp3c11_8380V3.2">
    <property type="protein sequence ID" value="Pp3c11_8380V3.2"/>
    <property type="gene ID" value="Pp3c11_8380"/>
</dbReference>
<feature type="region of interest" description="Disordered" evidence="2">
    <location>
        <begin position="441"/>
        <end position="462"/>
    </location>
</feature>
<dbReference type="InterPro" id="IPR022742">
    <property type="entry name" value="Hydrolase_4"/>
</dbReference>
<dbReference type="SUPFAM" id="SSF53474">
    <property type="entry name" value="alpha/beta-Hydrolases"/>
    <property type="match status" value="1"/>
</dbReference>
<dbReference type="GO" id="GO:0006629">
    <property type="term" value="P:lipid metabolic process"/>
    <property type="evidence" value="ECO:0000318"/>
    <property type="project" value="GO_Central"/>
</dbReference>
<dbReference type="Proteomes" id="UP000006727">
    <property type="component" value="Chromosome 11"/>
</dbReference>
<protein>
    <recommendedName>
        <fullName evidence="4">Serine aminopeptidase S33 domain-containing protein</fullName>
    </recommendedName>
</protein>
<feature type="compositionally biased region" description="Polar residues" evidence="2">
    <location>
        <begin position="447"/>
        <end position="462"/>
    </location>
</feature>
<reference evidence="6" key="3">
    <citation type="submission" date="2020-12" db="UniProtKB">
        <authorList>
            <consortium name="EnsemblPlants"/>
        </authorList>
    </citation>
    <scope>IDENTIFICATION</scope>
</reference>
<sequence>MENWEESVVERTSFGLTKVAEVAVSVSPWEYAVLAFGLILMVFYRNMEFHFIEDLLRGFRGEIPLLHYCLESELAEHILPLCKNLKRRFCATPWLSSPHLQTAFLHFIGNPPQIEYHRELFITPDKGTIALDWVKPLLGQNENGIARGRTIRKSEELPVVIIIPGLTSESNDPYVKHIAYSSAMKGWRALIVNHRGLGGVSITSDQFYNAGWTEDLRRIINHVYLKYPQAPIFTIGTSIGANILVKYLGEEGTSTPVGAAAAVNCPWDLLICNRFLFRKGIQKLYNRVLAFCLIKYLGTHHLAIGQIAEWRDVMKSKSIYEVDHHFTRHTGKYETVDTYYRRTCSADYLTKVAVPLLCFSALDDPICTNEAIPWDEVTANPNVIMVVTRHGSHLAYFEGLTARTIWWVRGLTDFMAAMISSNLMHTPQKISGTVLETYEESDLKTPHLSSSSSGQVASEDPQLSSLAVTGGVSVYERNAKYENELGSGDEEDNALATGEVETSEVLPNEAAVTLTFKKKSELTAMQSALSQLLPQANQPATISSEHLNLTNVQDEDTPMKGVEYTAAEALMGQLKLSAVLTFQISPHQNFEAPVKYPVVSALKRCGEKARNLALTCNFHQRSGVDDQEPCSSASGRNFTDQPHEQEVVSRGSNKRVLQAGSWNSELALVSAQNRRNLWLLMYLALVTTCPLIGSAFLIRWRGKLMNMTKGLL</sequence>
<keyword evidence="3" id="KW-0472">Membrane</keyword>
<dbReference type="PANTHER" id="PTHR10794">
    <property type="entry name" value="ABHYDROLASE DOMAIN-CONTAINING PROTEIN"/>
    <property type="match status" value="1"/>
</dbReference>
<dbReference type="AlphaFoldDB" id="A0A2K1JTX8"/>
<feature type="region of interest" description="Disordered" evidence="2">
    <location>
        <begin position="625"/>
        <end position="652"/>
    </location>
</feature>
<dbReference type="PaxDb" id="3218-PP1S239_61V6.1"/>
<gene>
    <name evidence="5" type="ORF">PHYPA_014749</name>
</gene>
<dbReference type="GO" id="GO:0034338">
    <property type="term" value="F:short-chain carboxylesterase activity"/>
    <property type="evidence" value="ECO:0000318"/>
    <property type="project" value="GO_Central"/>
</dbReference>
<dbReference type="FunFam" id="3.40.50.1820:FF:000071">
    <property type="entry name" value="Embryogenesis-associated protein EMB8"/>
    <property type="match status" value="1"/>
</dbReference>
<dbReference type="PANTHER" id="PTHR10794:SF63">
    <property type="entry name" value="ALPHA_BETA HYDROLASE 1, ISOFORM A"/>
    <property type="match status" value="1"/>
</dbReference>
<feature type="compositionally biased region" description="Polar residues" evidence="2">
    <location>
        <begin position="629"/>
        <end position="640"/>
    </location>
</feature>
<proteinExistence type="inferred from homology"/>
<accession>A0A2K1JTX8</accession>
<keyword evidence="3" id="KW-0812">Transmembrane</keyword>
<dbReference type="Gramene" id="Pp3c11_8380V3.2">
    <property type="protein sequence ID" value="Pp3c11_8380V3.2"/>
    <property type="gene ID" value="Pp3c11_8380"/>
</dbReference>
<feature type="domain" description="Serine aminopeptidase S33" evidence="4">
    <location>
        <begin position="159"/>
        <end position="371"/>
    </location>
</feature>
<keyword evidence="3" id="KW-1133">Transmembrane helix</keyword>
<dbReference type="STRING" id="3218.A0A2K1JTX8"/>
<keyword evidence="7" id="KW-1185">Reference proteome</keyword>
<dbReference type="GO" id="GO:0047372">
    <property type="term" value="F:monoacylglycerol lipase activity"/>
    <property type="evidence" value="ECO:0000318"/>
    <property type="project" value="GO_Central"/>
</dbReference>
<dbReference type="EnsemblPlants" id="Pp3c11_8380V3.1">
    <property type="protein sequence ID" value="Pp3c11_8380V3.1"/>
    <property type="gene ID" value="Pp3c11_8380"/>
</dbReference>
<name>A0A2K1JTX8_PHYPA</name>
<dbReference type="Gramene" id="Pp3c11_8380V3.1">
    <property type="protein sequence ID" value="Pp3c11_8380V3.1"/>
    <property type="gene ID" value="Pp3c11_8380"/>
</dbReference>
<evidence type="ECO:0000256" key="1">
    <source>
        <dbReference type="ARBA" id="ARBA00010884"/>
    </source>
</evidence>
<dbReference type="InParanoid" id="A0A2K1JTX8"/>
<evidence type="ECO:0000313" key="5">
    <source>
        <dbReference type="EMBL" id="PNR44979.1"/>
    </source>
</evidence>
<organism evidence="5">
    <name type="scientific">Physcomitrium patens</name>
    <name type="common">Spreading-leaved earth moss</name>
    <name type="synonym">Physcomitrella patens</name>
    <dbReference type="NCBI Taxonomy" id="3218"/>
    <lineage>
        <taxon>Eukaryota</taxon>
        <taxon>Viridiplantae</taxon>
        <taxon>Streptophyta</taxon>
        <taxon>Embryophyta</taxon>
        <taxon>Bryophyta</taxon>
        <taxon>Bryophytina</taxon>
        <taxon>Bryopsida</taxon>
        <taxon>Funariidae</taxon>
        <taxon>Funariales</taxon>
        <taxon>Funariaceae</taxon>
        <taxon>Physcomitrium</taxon>
    </lineage>
</organism>
<dbReference type="Pfam" id="PF12146">
    <property type="entry name" value="Hydrolase_4"/>
    <property type="match status" value="1"/>
</dbReference>
<dbReference type="FunCoup" id="A0A2K1JTX8">
    <property type="interactions" value="1302"/>
</dbReference>
<dbReference type="Gene3D" id="3.40.50.1820">
    <property type="entry name" value="alpha/beta hydrolase"/>
    <property type="match status" value="1"/>
</dbReference>
<evidence type="ECO:0000313" key="6">
    <source>
        <dbReference type="EnsemblPlants" id="Pp3c11_8380V3.1"/>
    </source>
</evidence>
<evidence type="ECO:0000256" key="2">
    <source>
        <dbReference type="SAM" id="MobiDB-lite"/>
    </source>
</evidence>
<reference evidence="5 7" key="2">
    <citation type="journal article" date="2018" name="Plant J.">
        <title>The Physcomitrella patens chromosome-scale assembly reveals moss genome structure and evolution.</title>
        <authorList>
            <person name="Lang D."/>
            <person name="Ullrich K.K."/>
            <person name="Murat F."/>
            <person name="Fuchs J."/>
            <person name="Jenkins J."/>
            <person name="Haas F.B."/>
            <person name="Piednoel M."/>
            <person name="Gundlach H."/>
            <person name="Van Bel M."/>
            <person name="Meyberg R."/>
            <person name="Vives C."/>
            <person name="Morata J."/>
            <person name="Symeonidi A."/>
            <person name="Hiss M."/>
            <person name="Muchero W."/>
            <person name="Kamisugi Y."/>
            <person name="Saleh O."/>
            <person name="Blanc G."/>
            <person name="Decker E.L."/>
            <person name="van Gessel N."/>
            <person name="Grimwood J."/>
            <person name="Hayes R.D."/>
            <person name="Graham S.W."/>
            <person name="Gunter L.E."/>
            <person name="McDaniel S.F."/>
            <person name="Hoernstein S.N.W."/>
            <person name="Larsson A."/>
            <person name="Li F.W."/>
            <person name="Perroud P.F."/>
            <person name="Phillips J."/>
            <person name="Ranjan P."/>
            <person name="Rokshar D.S."/>
            <person name="Rothfels C.J."/>
            <person name="Schneider L."/>
            <person name="Shu S."/>
            <person name="Stevenson D.W."/>
            <person name="Thummler F."/>
            <person name="Tillich M."/>
            <person name="Villarreal Aguilar J.C."/>
            <person name="Widiez T."/>
            <person name="Wong G.K."/>
            <person name="Wymore A."/>
            <person name="Zhang Y."/>
            <person name="Zimmer A.D."/>
            <person name="Quatrano R.S."/>
            <person name="Mayer K.F.X."/>
            <person name="Goodstein D."/>
            <person name="Casacuberta J.M."/>
            <person name="Vandepoele K."/>
            <person name="Reski R."/>
            <person name="Cuming A.C."/>
            <person name="Tuskan G.A."/>
            <person name="Maumus F."/>
            <person name="Salse J."/>
            <person name="Schmutz J."/>
            <person name="Rensing S.A."/>
        </authorList>
    </citation>
    <scope>NUCLEOTIDE SEQUENCE [LARGE SCALE GENOMIC DNA]</scope>
    <source>
        <strain evidence="6 7">cv. Gransden 2004</strain>
    </source>
</reference>
<feature type="transmembrane region" description="Helical" evidence="3">
    <location>
        <begin position="677"/>
        <end position="698"/>
    </location>
</feature>
<dbReference type="EMBL" id="ABEU02000011">
    <property type="protein sequence ID" value="PNR44979.1"/>
    <property type="molecule type" value="Genomic_DNA"/>
</dbReference>
<dbReference type="InterPro" id="IPR050960">
    <property type="entry name" value="AB_hydrolase_4_sf"/>
</dbReference>